<name>A0A5N6UE38_ASPTM</name>
<dbReference type="InterPro" id="IPR051706">
    <property type="entry name" value="Glycosyltransferase_domain"/>
</dbReference>
<evidence type="ECO:0000256" key="3">
    <source>
        <dbReference type="ARBA" id="ARBA00022679"/>
    </source>
</evidence>
<dbReference type="InterPro" id="IPR007577">
    <property type="entry name" value="GlycoTrfase_DXD_sugar-bd_CS"/>
</dbReference>
<dbReference type="SUPFAM" id="SSF53448">
    <property type="entry name" value="Nucleotide-diphospho-sugar transferases"/>
    <property type="match status" value="1"/>
</dbReference>
<sequence length="322" mass="37679">MRRSLLIFLLINLVILILLARSVSTLLSLLFEDAAADAIHRAELPSPNSSLIEQRRQIIPKIIHQTYINESIPERWVDAQQSCIDMHPDYEYILWTDGKSRDFIAAEYPWFLKTFDGYNYPIQRADSIRYFVLAHYGGTYIDLDDGCHRRLDPLLAYPAWVRRTVPTGISNNVMGSVPRHPFFLRVIQMLQQHDHHWALPYITIMYSTGPLFLSVVWKEYIQDDPSESDRVRILMQEEYQEYSWSFFTHHIGSSWHGKDAHFIFWMGQHWMFLTFCGFLLAAVAGCCLFWTYGRIMFLGSQYRYRYTKVPPITSVAIGSGEC</sequence>
<keyword evidence="5 7" id="KW-1133">Transmembrane helix</keyword>
<reference evidence="8 9" key="1">
    <citation type="submission" date="2019-04" db="EMBL/GenBank/DDBJ databases">
        <title>Friends and foes A comparative genomics study of 23 Aspergillus species from section Flavi.</title>
        <authorList>
            <consortium name="DOE Joint Genome Institute"/>
            <person name="Kjaerbolling I."/>
            <person name="Vesth T."/>
            <person name="Frisvad J.C."/>
            <person name="Nybo J.L."/>
            <person name="Theobald S."/>
            <person name="Kildgaard S."/>
            <person name="Isbrandt T."/>
            <person name="Kuo A."/>
            <person name="Sato A."/>
            <person name="Lyhne E.K."/>
            <person name="Kogle M.E."/>
            <person name="Wiebenga A."/>
            <person name="Kun R.S."/>
            <person name="Lubbers R.J."/>
            <person name="Makela M.R."/>
            <person name="Barry K."/>
            <person name="Chovatia M."/>
            <person name="Clum A."/>
            <person name="Daum C."/>
            <person name="Haridas S."/>
            <person name="He G."/>
            <person name="LaButti K."/>
            <person name="Lipzen A."/>
            <person name="Mondo S."/>
            <person name="Riley R."/>
            <person name="Salamov A."/>
            <person name="Simmons B.A."/>
            <person name="Magnuson J.K."/>
            <person name="Henrissat B."/>
            <person name="Mortensen U.H."/>
            <person name="Larsen T.O."/>
            <person name="Devries R.P."/>
            <person name="Grigoriev I.V."/>
            <person name="Machida M."/>
            <person name="Baker S.E."/>
            <person name="Andersen M.R."/>
        </authorList>
    </citation>
    <scope>NUCLEOTIDE SEQUENCE [LARGE SCALE GENOMIC DNA]</scope>
    <source>
        <strain evidence="8 9">CBS 117626</strain>
    </source>
</reference>
<evidence type="ECO:0000256" key="1">
    <source>
        <dbReference type="ARBA" id="ARBA00004141"/>
    </source>
</evidence>
<dbReference type="PANTHER" id="PTHR32385:SF20">
    <property type="entry name" value="MANNOSYL PHOSPHORYLINOSITOL CERAMIDE SYNTHASE CSH1-RELATED"/>
    <property type="match status" value="1"/>
</dbReference>
<dbReference type="OrthoDB" id="3647at2759"/>
<dbReference type="AlphaFoldDB" id="A0A5N6UE38"/>
<dbReference type="Pfam" id="PF04488">
    <property type="entry name" value="Gly_transf_sug"/>
    <property type="match status" value="1"/>
</dbReference>
<evidence type="ECO:0000313" key="8">
    <source>
        <dbReference type="EMBL" id="KAE8156810.1"/>
    </source>
</evidence>
<keyword evidence="4 7" id="KW-0812">Transmembrane</keyword>
<dbReference type="Gene3D" id="3.90.550.20">
    <property type="match status" value="1"/>
</dbReference>
<dbReference type="EMBL" id="ML738746">
    <property type="protein sequence ID" value="KAE8156810.1"/>
    <property type="molecule type" value="Genomic_DNA"/>
</dbReference>
<accession>A0A5N6UE38</accession>
<dbReference type="Proteomes" id="UP000326950">
    <property type="component" value="Unassembled WGS sequence"/>
</dbReference>
<proteinExistence type="inferred from homology"/>
<evidence type="ECO:0000256" key="2">
    <source>
        <dbReference type="ARBA" id="ARBA00009003"/>
    </source>
</evidence>
<organism evidence="8 9">
    <name type="scientific">Aspergillus tamarii</name>
    <dbReference type="NCBI Taxonomy" id="41984"/>
    <lineage>
        <taxon>Eukaryota</taxon>
        <taxon>Fungi</taxon>
        <taxon>Dikarya</taxon>
        <taxon>Ascomycota</taxon>
        <taxon>Pezizomycotina</taxon>
        <taxon>Eurotiomycetes</taxon>
        <taxon>Eurotiomycetidae</taxon>
        <taxon>Eurotiales</taxon>
        <taxon>Aspergillaceae</taxon>
        <taxon>Aspergillus</taxon>
        <taxon>Aspergillus subgen. Circumdati</taxon>
    </lineage>
</organism>
<comment type="subcellular location">
    <subcellularLocation>
        <location evidence="1">Membrane</location>
        <topology evidence="1">Multi-pass membrane protein</topology>
    </subcellularLocation>
</comment>
<dbReference type="GO" id="GO:0000030">
    <property type="term" value="F:mannosyltransferase activity"/>
    <property type="evidence" value="ECO:0007669"/>
    <property type="project" value="TreeGrafter"/>
</dbReference>
<evidence type="ECO:0000256" key="6">
    <source>
        <dbReference type="ARBA" id="ARBA00023136"/>
    </source>
</evidence>
<evidence type="ECO:0000256" key="7">
    <source>
        <dbReference type="SAM" id="Phobius"/>
    </source>
</evidence>
<protein>
    <submittedName>
        <fullName evidence="8">Nucleotide-diphospho-sugar transferase</fullName>
    </submittedName>
</protein>
<dbReference type="GO" id="GO:0051999">
    <property type="term" value="P:mannosyl-inositol phosphorylceramide biosynthetic process"/>
    <property type="evidence" value="ECO:0007669"/>
    <property type="project" value="TreeGrafter"/>
</dbReference>
<evidence type="ECO:0000313" key="9">
    <source>
        <dbReference type="Proteomes" id="UP000326950"/>
    </source>
</evidence>
<evidence type="ECO:0000256" key="5">
    <source>
        <dbReference type="ARBA" id="ARBA00022989"/>
    </source>
</evidence>
<dbReference type="FunFam" id="3.90.550.20:FF:000001">
    <property type="entry name" value="MIPC synthase subunit (SurA)"/>
    <property type="match status" value="1"/>
</dbReference>
<dbReference type="GO" id="GO:0016020">
    <property type="term" value="C:membrane"/>
    <property type="evidence" value="ECO:0007669"/>
    <property type="project" value="UniProtKB-SubCell"/>
</dbReference>
<keyword evidence="9" id="KW-1185">Reference proteome</keyword>
<keyword evidence="6 7" id="KW-0472">Membrane</keyword>
<feature type="transmembrane region" description="Helical" evidence="7">
    <location>
        <begin position="270"/>
        <end position="293"/>
    </location>
</feature>
<dbReference type="PANTHER" id="PTHR32385">
    <property type="entry name" value="MANNOSYL PHOSPHORYLINOSITOL CERAMIDE SYNTHASE"/>
    <property type="match status" value="1"/>
</dbReference>
<evidence type="ECO:0000256" key="4">
    <source>
        <dbReference type="ARBA" id="ARBA00022692"/>
    </source>
</evidence>
<dbReference type="InterPro" id="IPR029044">
    <property type="entry name" value="Nucleotide-diphossugar_trans"/>
</dbReference>
<keyword evidence="3 8" id="KW-0808">Transferase</keyword>
<gene>
    <name evidence="8" type="ORF">BDV40DRAFT_305754</name>
</gene>
<comment type="similarity">
    <text evidence="2">Belongs to the glycosyltransferase 32 family.</text>
</comment>